<dbReference type="Proteomes" id="UP000006250">
    <property type="component" value="Unassembled WGS sequence"/>
</dbReference>
<keyword evidence="2" id="KW-1185">Reference proteome</keyword>
<dbReference type="RefSeq" id="WP_005995526.1">
    <property type="nucleotide sequence ID" value="NZ_AECZ01000026.1"/>
</dbReference>
<evidence type="ECO:0000313" key="2">
    <source>
        <dbReference type="Proteomes" id="UP000006250"/>
    </source>
</evidence>
<protein>
    <submittedName>
        <fullName evidence="1">Uncharacterized protein</fullName>
    </submittedName>
</protein>
<organism evidence="1 2">
    <name type="scientific">Solidesulfovibrio fructosivorans JJ]</name>
    <dbReference type="NCBI Taxonomy" id="596151"/>
    <lineage>
        <taxon>Bacteria</taxon>
        <taxon>Pseudomonadati</taxon>
        <taxon>Thermodesulfobacteriota</taxon>
        <taxon>Desulfovibrionia</taxon>
        <taxon>Desulfovibrionales</taxon>
        <taxon>Desulfovibrionaceae</taxon>
        <taxon>Solidesulfovibrio</taxon>
    </lineage>
</organism>
<dbReference type="OrthoDB" id="5460270at2"/>
<name>E1JZX7_SOLFR</name>
<comment type="caution">
    <text evidence="1">The sequence shown here is derived from an EMBL/GenBank/DDBJ whole genome shotgun (WGS) entry which is preliminary data.</text>
</comment>
<reference evidence="1 2" key="1">
    <citation type="submission" date="2010-08" db="EMBL/GenBank/DDBJ databases">
        <title>The draft genome of Desulfovibrio fructosovorans JJ.</title>
        <authorList>
            <consortium name="US DOE Joint Genome Institute (JGI-PGF)"/>
            <person name="Lucas S."/>
            <person name="Copeland A."/>
            <person name="Lapidus A."/>
            <person name="Cheng J.-F."/>
            <person name="Bruce D."/>
            <person name="Goodwin L."/>
            <person name="Pitluck S."/>
            <person name="Land M.L."/>
            <person name="Hauser L."/>
            <person name="Chang Y.-J."/>
            <person name="Jeffries C."/>
            <person name="Wall J.D."/>
            <person name="Stahl D.A."/>
            <person name="Arkin A.P."/>
            <person name="Dehal P."/>
            <person name="Stolyar S.M."/>
            <person name="Hazen T.C."/>
            <person name="Woyke T.J."/>
        </authorList>
    </citation>
    <scope>NUCLEOTIDE SEQUENCE [LARGE SCALE GENOMIC DNA]</scope>
    <source>
        <strain evidence="1 2">JJ</strain>
    </source>
</reference>
<accession>E1JZX7</accession>
<sequence length="105" mass="11655">MDVTGQSKQEKKIEEMANVVEKVHAGLSHLSVKGDFRLAIAAALKDFGESSWKDIGKGPRSTREKFFAAICDYAIPRIVKIGFPESKVDTLRQGLQEMNAKYLQG</sequence>
<dbReference type="EMBL" id="AECZ01000026">
    <property type="protein sequence ID" value="EFL50072.1"/>
    <property type="molecule type" value="Genomic_DNA"/>
</dbReference>
<dbReference type="AlphaFoldDB" id="E1JZX7"/>
<gene>
    <name evidence="1" type="ORF">DesfrDRAFT_3177</name>
</gene>
<evidence type="ECO:0000313" key="1">
    <source>
        <dbReference type="EMBL" id="EFL50072.1"/>
    </source>
</evidence>
<proteinExistence type="predicted"/>